<gene>
    <name evidence="1" type="primary">ERC1_7</name>
    <name evidence="1" type="ORF">LPJ66_004931</name>
</gene>
<proteinExistence type="predicted"/>
<dbReference type="Proteomes" id="UP001150581">
    <property type="component" value="Unassembled WGS sequence"/>
</dbReference>
<accession>A0ACC1IG50</accession>
<evidence type="ECO:0000313" key="1">
    <source>
        <dbReference type="EMBL" id="KAJ1894861.1"/>
    </source>
</evidence>
<dbReference type="EMBL" id="JANBPG010000637">
    <property type="protein sequence ID" value="KAJ1894861.1"/>
    <property type="molecule type" value="Genomic_DNA"/>
</dbReference>
<organism evidence="1 2">
    <name type="scientific">Kickxella alabastrina</name>
    <dbReference type="NCBI Taxonomy" id="61397"/>
    <lineage>
        <taxon>Eukaryota</taxon>
        <taxon>Fungi</taxon>
        <taxon>Fungi incertae sedis</taxon>
        <taxon>Zoopagomycota</taxon>
        <taxon>Kickxellomycotina</taxon>
        <taxon>Kickxellomycetes</taxon>
        <taxon>Kickxellales</taxon>
        <taxon>Kickxellaceae</taxon>
        <taxon>Kickxella</taxon>
    </lineage>
</organism>
<reference evidence="1" key="1">
    <citation type="submission" date="2022-07" db="EMBL/GenBank/DDBJ databases">
        <title>Phylogenomic reconstructions and comparative analyses of Kickxellomycotina fungi.</title>
        <authorList>
            <person name="Reynolds N.K."/>
            <person name="Stajich J.E."/>
            <person name="Barry K."/>
            <person name="Grigoriev I.V."/>
            <person name="Crous P."/>
            <person name="Smith M.E."/>
        </authorList>
    </citation>
    <scope>NUCLEOTIDE SEQUENCE</scope>
    <source>
        <strain evidence="1">Benny 63K</strain>
    </source>
</reference>
<name>A0ACC1IG50_9FUNG</name>
<sequence length="527" mass="57246">MSSNTIVECPRESAPLLNSYPSEATLTNIPIHETEDIPFDDELNVSRVSLIKEEAWWLFISSIPLSMSYFLQSSFNFISILSVGRLGVNELAAASLGLMMINFIVLMPGIGLASALESFCNSAFTASSDKTRVGFHARRGLFAVTLQLIPTAVLFLFMDQLLLLLGQTPEVSELCGQFLRVWLVGSWPLLAYECLKRFVQAQGIMKASTWVMVLVAPVHIYASYALVWSPSTGVGFIGAPLAMAMSNWLLFLGITGYIVFSKARHAWGTFSLDCIDGIGEYYCLAIPSAAMMACSWAAFELVTFGSSIFGPVSLAAQACMFTAMSLTYQTPAAIGSATATRIGNALGQGKHRRARYAAYVSISTGYIVGIVCSTILFTHRRTWGYIFSKDEEVVALCAKLMPLFAAVQTYDGMNGLVGGIMRALGRQSLGAALAFPSFWIMGIPLGFYLGMGPPKLEVVGLWLGLVLGVIAYSLSQQCFILFYVDWRHEVKACLSRVMVLPQPKKLDTADSMVSSSGASMVSYGSMV</sequence>
<evidence type="ECO:0000313" key="2">
    <source>
        <dbReference type="Proteomes" id="UP001150581"/>
    </source>
</evidence>
<keyword evidence="2" id="KW-1185">Reference proteome</keyword>
<comment type="caution">
    <text evidence="1">The sequence shown here is derived from an EMBL/GenBank/DDBJ whole genome shotgun (WGS) entry which is preliminary data.</text>
</comment>
<protein>
    <submittedName>
        <fullName evidence="1">Ethionine resistance protein</fullName>
    </submittedName>
</protein>